<accession>A0A385E9L2</accession>
<reference evidence="1" key="2">
    <citation type="submission" date="2018-07" db="EMBL/GenBank/DDBJ databases">
        <authorList>
            <person name="Quirk P.G."/>
            <person name="Krulwich T.A."/>
        </authorList>
    </citation>
    <scope>NUCLEOTIDE SEQUENCE</scope>
</reference>
<keyword evidence="3" id="KW-1185">Reference proteome</keyword>
<name>A0A385E9L2_9CAUD</name>
<dbReference type="Proteomes" id="UP000259026">
    <property type="component" value="Segment"/>
</dbReference>
<gene>
    <name evidence="1" type="ORF">CcrPW_gp022</name>
    <name evidence="2" type="ORF">CcrPW_gp471</name>
</gene>
<dbReference type="EMBL" id="MH588545">
    <property type="protein sequence ID" value="AXQ68561.1"/>
    <property type="molecule type" value="Genomic_DNA"/>
</dbReference>
<evidence type="ECO:0000313" key="2">
    <source>
        <dbReference type="EMBL" id="AXQ69010.1"/>
    </source>
</evidence>
<reference evidence="1 3" key="3">
    <citation type="submission" date="2018-09" db="EMBL/GenBank/DDBJ databases">
        <title>Giant CbK-like Caulobacter bacteriophages have genetically divergent genomes.</title>
        <authorList>
            <person name="Wilson K."/>
            <person name="Ely B."/>
        </authorList>
    </citation>
    <scope>NUCLEOTIDE SEQUENCE [LARGE SCALE GENOMIC DNA]</scope>
</reference>
<proteinExistence type="predicted"/>
<protein>
    <submittedName>
        <fullName evidence="1">Uncharacterized protein</fullName>
    </submittedName>
</protein>
<organism evidence="1 3">
    <name type="scientific">Caulobacter phage CcrPW</name>
    <dbReference type="NCBI Taxonomy" id="2283271"/>
    <lineage>
        <taxon>Viruses</taxon>
        <taxon>Duplodnaviria</taxon>
        <taxon>Heunggongvirae</taxon>
        <taxon>Uroviricota</taxon>
        <taxon>Caudoviricetes</taxon>
        <taxon>Jeanschmidtviridae</taxon>
        <taxon>Colossusvirus</taxon>
        <taxon>Colossusvirus PW</taxon>
    </lineage>
</organism>
<dbReference type="EMBL" id="MH588545">
    <property type="protein sequence ID" value="AXQ69010.1"/>
    <property type="molecule type" value="Genomic_DNA"/>
</dbReference>
<evidence type="ECO:0000313" key="3">
    <source>
        <dbReference type="Proteomes" id="UP000259026"/>
    </source>
</evidence>
<sequence>MPRRRLRLPLYPDSLIMAKRKPYTPNPFARYSVGGLSAEAKAARRPSLACLRAIVREAAALKAEAVARLADQRWMRGASLMAQSWTRDNAAMSVHALARKNLEYLRMRAHLTVSPERAGSYAPAGWPIDRPALEKWQALNPPPPARDYDSLIGRAARASGWA</sequence>
<evidence type="ECO:0000313" key="1">
    <source>
        <dbReference type="EMBL" id="AXQ68561.1"/>
    </source>
</evidence>
<reference evidence="3" key="1">
    <citation type="submission" date="2018-07" db="EMBL/GenBank/DDBJ databases">
        <title>Giant CbK-like Caulobacter bacteriophages have genetically divergent genomes.</title>
        <authorList>
            <person name="Wilson K.M."/>
            <person name="Ely B."/>
        </authorList>
    </citation>
    <scope>NUCLEOTIDE SEQUENCE [LARGE SCALE GENOMIC DNA]</scope>
</reference>